<organism evidence="1">
    <name type="scientific">Arundo donax</name>
    <name type="common">Giant reed</name>
    <name type="synonym">Donax arundinaceus</name>
    <dbReference type="NCBI Taxonomy" id="35708"/>
    <lineage>
        <taxon>Eukaryota</taxon>
        <taxon>Viridiplantae</taxon>
        <taxon>Streptophyta</taxon>
        <taxon>Embryophyta</taxon>
        <taxon>Tracheophyta</taxon>
        <taxon>Spermatophyta</taxon>
        <taxon>Magnoliopsida</taxon>
        <taxon>Liliopsida</taxon>
        <taxon>Poales</taxon>
        <taxon>Poaceae</taxon>
        <taxon>PACMAD clade</taxon>
        <taxon>Arundinoideae</taxon>
        <taxon>Arundineae</taxon>
        <taxon>Arundo</taxon>
    </lineage>
</organism>
<protein>
    <submittedName>
        <fullName evidence="1">Uncharacterized protein</fullName>
    </submittedName>
</protein>
<evidence type="ECO:0000313" key="1">
    <source>
        <dbReference type="EMBL" id="JAE09770.1"/>
    </source>
</evidence>
<dbReference type="EMBL" id="GBRH01188126">
    <property type="protein sequence ID" value="JAE09770.1"/>
    <property type="molecule type" value="Transcribed_RNA"/>
</dbReference>
<dbReference type="AlphaFoldDB" id="A0A0A9F9Q8"/>
<reference evidence="1" key="1">
    <citation type="submission" date="2014-09" db="EMBL/GenBank/DDBJ databases">
        <authorList>
            <person name="Magalhaes I.L.F."/>
            <person name="Oliveira U."/>
            <person name="Santos F.R."/>
            <person name="Vidigal T.H.D.A."/>
            <person name="Brescovit A.D."/>
            <person name="Santos A.J."/>
        </authorList>
    </citation>
    <scope>NUCLEOTIDE SEQUENCE</scope>
    <source>
        <tissue evidence="1">Shoot tissue taken approximately 20 cm above the soil surface</tissue>
    </source>
</reference>
<name>A0A0A9F9Q8_ARUDO</name>
<reference evidence="1" key="2">
    <citation type="journal article" date="2015" name="Data Brief">
        <title>Shoot transcriptome of the giant reed, Arundo donax.</title>
        <authorList>
            <person name="Barrero R.A."/>
            <person name="Guerrero F.D."/>
            <person name="Moolhuijzen P."/>
            <person name="Goolsby J.A."/>
            <person name="Tidwell J."/>
            <person name="Bellgard S.E."/>
            <person name="Bellgard M.I."/>
        </authorList>
    </citation>
    <scope>NUCLEOTIDE SEQUENCE</scope>
    <source>
        <tissue evidence="1">Shoot tissue taken approximately 20 cm above the soil surface</tissue>
    </source>
</reference>
<sequence length="42" mass="4910">MGTNNSKTVVRSRHAPVQASNFELSYRHSCIHMLFQSWFLMP</sequence>
<accession>A0A0A9F9Q8</accession>
<proteinExistence type="predicted"/>